<evidence type="ECO:0000313" key="9">
    <source>
        <dbReference type="Proteomes" id="UP000327013"/>
    </source>
</evidence>
<feature type="region of interest" description="Disordered" evidence="6">
    <location>
        <begin position="1"/>
        <end position="41"/>
    </location>
</feature>
<evidence type="ECO:0000256" key="6">
    <source>
        <dbReference type="SAM" id="MobiDB-lite"/>
    </source>
</evidence>
<dbReference type="PANTHER" id="PTHR10057:SF0">
    <property type="entry name" value="TRANSLOCATOR PROTEIN"/>
    <property type="match status" value="1"/>
</dbReference>
<evidence type="ECO:0000256" key="1">
    <source>
        <dbReference type="ARBA" id="ARBA00004141"/>
    </source>
</evidence>
<dbReference type="CDD" id="cd15904">
    <property type="entry name" value="TSPO_MBR"/>
    <property type="match status" value="1"/>
</dbReference>
<keyword evidence="3 7" id="KW-0812">Transmembrane</keyword>
<evidence type="ECO:0008006" key="10">
    <source>
        <dbReference type="Google" id="ProtNLM"/>
    </source>
</evidence>
<dbReference type="InterPro" id="IPR004307">
    <property type="entry name" value="TspO_MBR"/>
</dbReference>
<evidence type="ECO:0000256" key="3">
    <source>
        <dbReference type="ARBA" id="ARBA00022692"/>
    </source>
</evidence>
<accession>A0A5N6QQT1</accession>
<reference evidence="8 9" key="1">
    <citation type="submission" date="2019-06" db="EMBL/GenBank/DDBJ databases">
        <title>A chromosomal-level reference genome of Carpinus fangiana (Coryloideae, Betulaceae).</title>
        <authorList>
            <person name="Yang X."/>
            <person name="Wang Z."/>
            <person name="Zhang L."/>
            <person name="Hao G."/>
            <person name="Liu J."/>
            <person name="Yang Y."/>
        </authorList>
    </citation>
    <scope>NUCLEOTIDE SEQUENCE [LARGE SCALE GENOMIC DNA]</scope>
    <source>
        <strain evidence="8">Cfa_2016G</strain>
        <tissue evidence="8">Leaf</tissue>
    </source>
</reference>
<dbReference type="Pfam" id="PF03073">
    <property type="entry name" value="TspO_MBR"/>
    <property type="match status" value="1"/>
</dbReference>
<comment type="similarity">
    <text evidence="2">Belongs to the TspO/BZRP family.</text>
</comment>
<dbReference type="OrthoDB" id="8841220at2759"/>
<feature type="compositionally biased region" description="Polar residues" evidence="6">
    <location>
        <begin position="11"/>
        <end position="24"/>
    </location>
</feature>
<name>A0A5N6QQT1_9ROSI</name>
<dbReference type="GO" id="GO:0016020">
    <property type="term" value="C:membrane"/>
    <property type="evidence" value="ECO:0007669"/>
    <property type="project" value="UniProtKB-SubCell"/>
</dbReference>
<evidence type="ECO:0000256" key="5">
    <source>
        <dbReference type="ARBA" id="ARBA00023136"/>
    </source>
</evidence>
<organism evidence="8 9">
    <name type="scientific">Carpinus fangiana</name>
    <dbReference type="NCBI Taxonomy" id="176857"/>
    <lineage>
        <taxon>Eukaryota</taxon>
        <taxon>Viridiplantae</taxon>
        <taxon>Streptophyta</taxon>
        <taxon>Embryophyta</taxon>
        <taxon>Tracheophyta</taxon>
        <taxon>Spermatophyta</taxon>
        <taxon>Magnoliopsida</taxon>
        <taxon>eudicotyledons</taxon>
        <taxon>Gunneridae</taxon>
        <taxon>Pentapetalae</taxon>
        <taxon>rosids</taxon>
        <taxon>fabids</taxon>
        <taxon>Fagales</taxon>
        <taxon>Betulaceae</taxon>
        <taxon>Carpinus</taxon>
    </lineage>
</organism>
<evidence type="ECO:0000256" key="7">
    <source>
        <dbReference type="SAM" id="Phobius"/>
    </source>
</evidence>
<feature type="transmembrane region" description="Helical" evidence="7">
    <location>
        <begin position="121"/>
        <end position="140"/>
    </location>
</feature>
<dbReference type="Proteomes" id="UP000327013">
    <property type="component" value="Chromosome 2"/>
</dbReference>
<feature type="transmembrane region" description="Helical" evidence="7">
    <location>
        <begin position="88"/>
        <end position="109"/>
    </location>
</feature>
<dbReference type="GO" id="GO:0033013">
    <property type="term" value="P:tetrapyrrole metabolic process"/>
    <property type="evidence" value="ECO:0007669"/>
    <property type="project" value="UniProtKB-ARBA"/>
</dbReference>
<feature type="transmembrane region" description="Helical" evidence="7">
    <location>
        <begin position="48"/>
        <end position="68"/>
    </location>
</feature>
<dbReference type="EMBL" id="CM017322">
    <property type="protein sequence ID" value="KAE8009517.1"/>
    <property type="molecule type" value="Genomic_DNA"/>
</dbReference>
<protein>
    <recommendedName>
        <fullName evidence="10">Translocator protein homolog</fullName>
    </recommendedName>
</protein>
<evidence type="ECO:0000256" key="2">
    <source>
        <dbReference type="ARBA" id="ARBA00007524"/>
    </source>
</evidence>
<sequence length="196" mass="21015">MASQNLKHRTTTTTTGEDASISTVTGTGTGGTSNKSKRKRNMGMAKRGLRSLAVAVSVPLSLTLASIYVGSSHSHGSLQKPFWFLPLWALHVTCMASSFLMGLSAWLVWAEGGFHRNPTALSLYLAQLGLSFVWNPIVLGAGATRVGLVVCLAIFGALTKCYWIFKEVNPIAADLTKPCLAWAAFLSIVNLKLVFV</sequence>
<keyword evidence="4 7" id="KW-1133">Transmembrane helix</keyword>
<dbReference type="FunFam" id="1.20.1260.100:FF:000001">
    <property type="entry name" value="translocator protein 2"/>
    <property type="match status" value="1"/>
</dbReference>
<dbReference type="PANTHER" id="PTHR10057">
    <property type="entry name" value="PERIPHERAL-TYPE BENZODIAZEPINE RECEPTOR"/>
    <property type="match status" value="1"/>
</dbReference>
<comment type="subcellular location">
    <subcellularLocation>
        <location evidence="1">Membrane</location>
        <topology evidence="1">Multi-pass membrane protein</topology>
    </subcellularLocation>
</comment>
<evidence type="ECO:0000313" key="8">
    <source>
        <dbReference type="EMBL" id="KAE8009517.1"/>
    </source>
</evidence>
<feature type="compositionally biased region" description="Basic residues" evidence="6">
    <location>
        <begin position="1"/>
        <end position="10"/>
    </location>
</feature>
<dbReference type="AlphaFoldDB" id="A0A5N6QQT1"/>
<proteinExistence type="inferred from homology"/>
<dbReference type="Gene3D" id="1.20.1260.100">
    <property type="entry name" value="TspO/MBR protein"/>
    <property type="match status" value="1"/>
</dbReference>
<dbReference type="InterPro" id="IPR038330">
    <property type="entry name" value="TspO/MBR-related_sf"/>
</dbReference>
<evidence type="ECO:0000256" key="4">
    <source>
        <dbReference type="ARBA" id="ARBA00022989"/>
    </source>
</evidence>
<feature type="transmembrane region" description="Helical" evidence="7">
    <location>
        <begin position="146"/>
        <end position="165"/>
    </location>
</feature>
<keyword evidence="9" id="KW-1185">Reference proteome</keyword>
<keyword evidence="5 7" id="KW-0472">Membrane</keyword>
<gene>
    <name evidence="8" type="ORF">FH972_005949</name>
</gene>